<organism evidence="14 15">
    <name type="scientific">Alkalicoccus halolimnae</name>
    <dbReference type="NCBI Taxonomy" id="1667239"/>
    <lineage>
        <taxon>Bacteria</taxon>
        <taxon>Bacillati</taxon>
        <taxon>Bacillota</taxon>
        <taxon>Bacilli</taxon>
        <taxon>Bacillales</taxon>
        <taxon>Bacillaceae</taxon>
        <taxon>Alkalicoccus</taxon>
    </lineage>
</organism>
<feature type="binding site" evidence="9 11">
    <location>
        <position position="215"/>
    </location>
    <ligand>
        <name>substrate</name>
    </ligand>
</feature>
<feature type="active site" description="Proton donor" evidence="9">
    <location>
        <position position="62"/>
    </location>
</feature>
<dbReference type="InterPro" id="IPR014732">
    <property type="entry name" value="OMPdecase"/>
</dbReference>
<dbReference type="NCBIfam" id="TIGR01740">
    <property type="entry name" value="pyrF"/>
    <property type="match status" value="1"/>
</dbReference>
<dbReference type="AlphaFoldDB" id="A0A5C7F9U3"/>
<feature type="binding site" evidence="9 11">
    <location>
        <position position="214"/>
    </location>
    <ligand>
        <name>substrate</name>
    </ligand>
</feature>
<evidence type="ECO:0000256" key="9">
    <source>
        <dbReference type="HAMAP-Rule" id="MF_01200"/>
    </source>
</evidence>
<dbReference type="SMART" id="SM00934">
    <property type="entry name" value="OMPdecase"/>
    <property type="match status" value="1"/>
</dbReference>
<dbReference type="GO" id="GO:0004590">
    <property type="term" value="F:orotidine-5'-phosphate decarboxylase activity"/>
    <property type="evidence" value="ECO:0007669"/>
    <property type="project" value="UniProtKB-UniRule"/>
</dbReference>
<dbReference type="PROSITE" id="PS00156">
    <property type="entry name" value="OMPDECASE"/>
    <property type="match status" value="1"/>
</dbReference>
<dbReference type="Pfam" id="PF00215">
    <property type="entry name" value="OMPdecase"/>
    <property type="match status" value="1"/>
</dbReference>
<dbReference type="FunFam" id="3.20.20.70:FF:000015">
    <property type="entry name" value="Orotidine 5'-phosphate decarboxylase"/>
    <property type="match status" value="1"/>
</dbReference>
<comment type="subunit">
    <text evidence="3 9">Homodimer.</text>
</comment>
<evidence type="ECO:0000256" key="1">
    <source>
        <dbReference type="ARBA" id="ARBA00002356"/>
    </source>
</evidence>
<comment type="function">
    <text evidence="1 9">Catalyzes the decarboxylation of orotidine 5'-monophosphate (OMP) to uridine 5'-monophosphate (UMP).</text>
</comment>
<evidence type="ECO:0000256" key="4">
    <source>
        <dbReference type="ARBA" id="ARBA00022793"/>
    </source>
</evidence>
<evidence type="ECO:0000313" key="14">
    <source>
        <dbReference type="EMBL" id="WWD78696.1"/>
    </source>
</evidence>
<feature type="binding site" evidence="9 11">
    <location>
        <position position="185"/>
    </location>
    <ligand>
        <name>substrate</name>
    </ligand>
</feature>
<dbReference type="CDD" id="cd04725">
    <property type="entry name" value="OMP_decarboxylase_like"/>
    <property type="match status" value="1"/>
</dbReference>
<dbReference type="EMBL" id="CP144914">
    <property type="protein sequence ID" value="WWD78696.1"/>
    <property type="molecule type" value="Genomic_DNA"/>
</dbReference>
<comment type="catalytic activity">
    <reaction evidence="7 9 12">
        <text>orotidine 5'-phosphate + H(+) = UMP + CO2</text>
        <dbReference type="Rhea" id="RHEA:11596"/>
        <dbReference type="ChEBI" id="CHEBI:15378"/>
        <dbReference type="ChEBI" id="CHEBI:16526"/>
        <dbReference type="ChEBI" id="CHEBI:57538"/>
        <dbReference type="ChEBI" id="CHEBI:57865"/>
        <dbReference type="EC" id="4.1.1.23"/>
    </reaction>
</comment>
<dbReference type="InterPro" id="IPR011060">
    <property type="entry name" value="RibuloseP-bd_barrel"/>
</dbReference>
<dbReference type="Proteomes" id="UP000321816">
    <property type="component" value="Chromosome"/>
</dbReference>
<dbReference type="RefSeq" id="WP_147802390.1">
    <property type="nucleotide sequence ID" value="NZ_CP144914.1"/>
</dbReference>
<evidence type="ECO:0000256" key="5">
    <source>
        <dbReference type="ARBA" id="ARBA00022975"/>
    </source>
</evidence>
<keyword evidence="6 9" id="KW-0456">Lyase</keyword>
<evidence type="ECO:0000256" key="7">
    <source>
        <dbReference type="ARBA" id="ARBA00049157"/>
    </source>
</evidence>
<dbReference type="Gene3D" id="3.20.20.70">
    <property type="entry name" value="Aldolase class I"/>
    <property type="match status" value="1"/>
</dbReference>
<feature type="binding site" evidence="9 11">
    <location>
        <position position="33"/>
    </location>
    <ligand>
        <name>substrate</name>
    </ligand>
</feature>
<evidence type="ECO:0000256" key="11">
    <source>
        <dbReference type="PIRSR" id="PIRSR614732-2"/>
    </source>
</evidence>
<dbReference type="GO" id="GO:0044205">
    <property type="term" value="P:'de novo' UMP biosynthetic process"/>
    <property type="evidence" value="ECO:0007669"/>
    <property type="project" value="UniProtKB-UniRule"/>
</dbReference>
<dbReference type="HAMAP" id="MF_01200_B">
    <property type="entry name" value="OMPdecase_type1_B"/>
    <property type="match status" value="1"/>
</dbReference>
<evidence type="ECO:0000256" key="2">
    <source>
        <dbReference type="ARBA" id="ARBA00004861"/>
    </source>
</evidence>
<dbReference type="InterPro" id="IPR018089">
    <property type="entry name" value="OMPdecase_AS"/>
</dbReference>
<gene>
    <name evidence="9 14" type="primary">pyrF</name>
    <name evidence="14" type="ORF">FTX54_009655</name>
</gene>
<accession>A0A5C7F9U3</accession>
<evidence type="ECO:0000256" key="3">
    <source>
        <dbReference type="ARBA" id="ARBA00011738"/>
    </source>
</evidence>
<dbReference type="EC" id="4.1.1.23" evidence="9"/>
<comment type="similarity">
    <text evidence="8 9">Belongs to the OMP decarboxylase family. Type 1 subfamily.</text>
</comment>
<proteinExistence type="inferred from homology"/>
<keyword evidence="15" id="KW-1185">Reference proteome</keyword>
<keyword evidence="4 9" id="KW-0210">Decarboxylase</keyword>
<dbReference type="SUPFAM" id="SSF51366">
    <property type="entry name" value="Ribulose-phoshate binding barrel"/>
    <property type="match status" value="1"/>
</dbReference>
<dbReference type="InterPro" id="IPR001754">
    <property type="entry name" value="OMPdeCOase_dom"/>
</dbReference>
<keyword evidence="5 9" id="KW-0665">Pyrimidine biosynthesis</keyword>
<evidence type="ECO:0000259" key="13">
    <source>
        <dbReference type="SMART" id="SM00934"/>
    </source>
</evidence>
<feature type="active site" description="For OMPdecase activity" evidence="10">
    <location>
        <position position="60"/>
    </location>
</feature>
<evidence type="ECO:0000256" key="8">
    <source>
        <dbReference type="ARBA" id="ARBA00061012"/>
    </source>
</evidence>
<dbReference type="PANTHER" id="PTHR32119">
    <property type="entry name" value="OROTIDINE 5'-PHOSPHATE DECARBOXYLASE"/>
    <property type="match status" value="1"/>
</dbReference>
<evidence type="ECO:0000256" key="6">
    <source>
        <dbReference type="ARBA" id="ARBA00023239"/>
    </source>
</evidence>
<feature type="binding site" evidence="9 11">
    <location>
        <position position="11"/>
    </location>
    <ligand>
        <name>substrate</name>
    </ligand>
</feature>
<evidence type="ECO:0000256" key="12">
    <source>
        <dbReference type="RuleBase" id="RU000512"/>
    </source>
</evidence>
<dbReference type="NCBIfam" id="NF001273">
    <property type="entry name" value="PRK00230.1"/>
    <property type="match status" value="1"/>
</dbReference>
<dbReference type="PANTHER" id="PTHR32119:SF2">
    <property type="entry name" value="OROTIDINE 5'-PHOSPHATE DECARBOXYLASE"/>
    <property type="match status" value="1"/>
</dbReference>
<dbReference type="KEGG" id="ahal:FTX54_009655"/>
<feature type="domain" description="Orotidine 5'-phosphate decarboxylase" evidence="13">
    <location>
        <begin position="5"/>
        <end position="230"/>
    </location>
</feature>
<dbReference type="InterPro" id="IPR013785">
    <property type="entry name" value="Aldolase_TIM"/>
</dbReference>
<feature type="active site" description="For OMPdecase activity" evidence="10">
    <location>
        <position position="62"/>
    </location>
</feature>
<evidence type="ECO:0000313" key="15">
    <source>
        <dbReference type="Proteomes" id="UP000321816"/>
    </source>
</evidence>
<protein>
    <recommendedName>
        <fullName evidence="9">Orotidine 5'-phosphate decarboxylase</fullName>
        <ecNumber evidence="9">4.1.1.23</ecNumber>
    </recommendedName>
    <alternativeName>
        <fullName evidence="9">OMP decarboxylase</fullName>
        <shortName evidence="9">OMPDCase</shortName>
        <shortName evidence="9">OMPdecase</shortName>
    </alternativeName>
</protein>
<sequence>MGTKPVIIALDLENKSQAEELLKHFGKEKLFVKVGMELFYREGKPVLDMLKASGHQIFLDLKLHDIPTTVKRAMQQLASFDIDIVNVHAFGGQKMMEAALEGLYAGTPADKERARIVAVTQLTSTTNEQVVSEQQLSFSLHESVINLAGITKKSGLDGVVCSAGESVSLKRIYGNDIYCVTPGIRLQEDAADDQARIVTPQKAAANQTDAIVVGRGITQKKDPLAAYLTYKKEWENAWMHQQQQ</sequence>
<reference evidence="14 15" key="1">
    <citation type="submission" date="2024-01" db="EMBL/GenBank/DDBJ databases">
        <title>Complete Genome Sequence of Alkalicoccus halolimnae BZ-SZ-XJ29T, a Moderately Halophilic Bacterium Isolated from a Salt Lake.</title>
        <authorList>
            <person name="Zhao B."/>
        </authorList>
    </citation>
    <scope>NUCLEOTIDE SEQUENCE [LARGE SCALE GENOMIC DNA]</scope>
    <source>
        <strain evidence="14 15">BZ-SZ-XJ29</strain>
    </source>
</reference>
<dbReference type="OrthoDB" id="9806203at2"/>
<name>A0A5C7F9U3_9BACI</name>
<feature type="binding site" evidence="9">
    <location>
        <begin position="60"/>
        <end position="69"/>
    </location>
    <ligand>
        <name>substrate</name>
    </ligand>
</feature>
<comment type="pathway">
    <text evidence="2 9 12">Pyrimidine metabolism; UMP biosynthesis via de novo pathway; UMP from orotate: step 2/2.</text>
</comment>
<dbReference type="GO" id="GO:0006207">
    <property type="term" value="P:'de novo' pyrimidine nucleobase biosynthetic process"/>
    <property type="evidence" value="ECO:0007669"/>
    <property type="project" value="InterPro"/>
</dbReference>
<feature type="binding site" evidence="9 11">
    <location>
        <position position="194"/>
    </location>
    <ligand>
        <name>substrate</name>
    </ligand>
</feature>
<feature type="active site" description="For OMPdecase activity" evidence="10">
    <location>
        <position position="65"/>
    </location>
</feature>
<dbReference type="InterPro" id="IPR047596">
    <property type="entry name" value="OMPdecase_bac"/>
</dbReference>
<feature type="binding site" evidence="9 11">
    <location>
        <position position="123"/>
    </location>
    <ligand>
        <name>substrate</name>
    </ligand>
</feature>
<dbReference type="GO" id="GO:0005829">
    <property type="term" value="C:cytosol"/>
    <property type="evidence" value="ECO:0007669"/>
    <property type="project" value="TreeGrafter"/>
</dbReference>
<evidence type="ECO:0000256" key="10">
    <source>
        <dbReference type="PIRSR" id="PIRSR614732-1"/>
    </source>
</evidence>